<proteinExistence type="inferred from homology"/>
<feature type="coiled-coil region" evidence="4">
    <location>
        <begin position="55"/>
        <end position="96"/>
    </location>
</feature>
<keyword evidence="3 4" id="KW-0175">Coiled coil</keyword>
<dbReference type="PANTHER" id="PTHR15157">
    <property type="entry name" value="UV RADIATION RESISTANCE-ASSOCIATED GENE PROTEIN"/>
    <property type="match status" value="1"/>
</dbReference>
<dbReference type="STRING" id="1160509.A0A3N4IHI3"/>
<sequence>MHCSICARDTHALTCPTCANTALWPKRYDCILVNTDKEKLQRVVDEYKAGPRQLLAEAILQAKEQHRSLERIEEKHRALQEEVKKGKARIAALRAQNDSRRTQLEERNYGLEGRRGDAKDVVEKETARLRQKCTLLASRTSEARNYLCQEAALLYGLRKGKGLNGKPAILLGGLVAPTVADLNGMHYSHLTSVLGYLSHLLVLIAHYLSIKLPNEITLPSRSSPVTTIRNRSSSKSRPLHIPSPLGALAREDSTHFSLFLDAYAMLCHNVSYVCYTQGLVATGIEEVCRPAECLYRLLVLREVTVPKDRSARPIRFGDFSHGTANGFLGNHEGQSFLKGWTVELGDCQDKVRNTVTCDALGSEWDFVDVVESGIEAGPLAETALGGVDGGWMRIKGGRKR</sequence>
<dbReference type="GO" id="GO:0000323">
    <property type="term" value="C:lytic vacuole"/>
    <property type="evidence" value="ECO:0007669"/>
    <property type="project" value="TreeGrafter"/>
</dbReference>
<evidence type="ECO:0000256" key="1">
    <source>
        <dbReference type="ARBA" id="ARBA00009574"/>
    </source>
</evidence>
<dbReference type="OrthoDB" id="16772at2759"/>
<evidence type="ECO:0000256" key="4">
    <source>
        <dbReference type="SAM" id="Coils"/>
    </source>
</evidence>
<dbReference type="EMBL" id="ML119663">
    <property type="protein sequence ID" value="RPA83651.1"/>
    <property type="molecule type" value="Genomic_DNA"/>
</dbReference>
<dbReference type="Pfam" id="PF10186">
    <property type="entry name" value="ATG14"/>
    <property type="match status" value="1"/>
</dbReference>
<keyword evidence="6" id="KW-1185">Reference proteome</keyword>
<dbReference type="InterPro" id="IPR018791">
    <property type="entry name" value="UV_resistance/autophagy_Atg14"/>
</dbReference>
<comment type="similarity">
    <text evidence="1">Belongs to the ATG14 family.</text>
</comment>
<evidence type="ECO:0000313" key="6">
    <source>
        <dbReference type="Proteomes" id="UP000275078"/>
    </source>
</evidence>
<evidence type="ECO:0000313" key="5">
    <source>
        <dbReference type="EMBL" id="RPA83651.1"/>
    </source>
</evidence>
<accession>A0A3N4IHI3</accession>
<dbReference type="GO" id="GO:0005768">
    <property type="term" value="C:endosome"/>
    <property type="evidence" value="ECO:0007669"/>
    <property type="project" value="TreeGrafter"/>
</dbReference>
<organism evidence="5 6">
    <name type="scientific">Ascobolus immersus RN42</name>
    <dbReference type="NCBI Taxonomy" id="1160509"/>
    <lineage>
        <taxon>Eukaryota</taxon>
        <taxon>Fungi</taxon>
        <taxon>Dikarya</taxon>
        <taxon>Ascomycota</taxon>
        <taxon>Pezizomycotina</taxon>
        <taxon>Pezizomycetes</taxon>
        <taxon>Pezizales</taxon>
        <taxon>Ascobolaceae</taxon>
        <taxon>Ascobolus</taxon>
    </lineage>
</organism>
<dbReference type="GO" id="GO:0032991">
    <property type="term" value="C:protein-containing complex"/>
    <property type="evidence" value="ECO:0007669"/>
    <property type="project" value="UniProtKB-ARBA"/>
</dbReference>
<dbReference type="GO" id="GO:0035493">
    <property type="term" value="P:SNARE complex assembly"/>
    <property type="evidence" value="ECO:0007669"/>
    <property type="project" value="TreeGrafter"/>
</dbReference>
<dbReference type="GO" id="GO:0000149">
    <property type="term" value="F:SNARE binding"/>
    <property type="evidence" value="ECO:0007669"/>
    <property type="project" value="TreeGrafter"/>
</dbReference>
<evidence type="ECO:0000256" key="2">
    <source>
        <dbReference type="ARBA" id="ARBA00013807"/>
    </source>
</evidence>
<protein>
    <recommendedName>
        <fullName evidence="2">Autophagy-related protein 14</fullName>
    </recommendedName>
</protein>
<name>A0A3N4IHI3_ASCIM</name>
<dbReference type="Proteomes" id="UP000275078">
    <property type="component" value="Unassembled WGS sequence"/>
</dbReference>
<reference evidence="5 6" key="1">
    <citation type="journal article" date="2018" name="Nat. Ecol. Evol.">
        <title>Pezizomycetes genomes reveal the molecular basis of ectomycorrhizal truffle lifestyle.</title>
        <authorList>
            <person name="Murat C."/>
            <person name="Payen T."/>
            <person name="Noel B."/>
            <person name="Kuo A."/>
            <person name="Morin E."/>
            <person name="Chen J."/>
            <person name="Kohler A."/>
            <person name="Krizsan K."/>
            <person name="Balestrini R."/>
            <person name="Da Silva C."/>
            <person name="Montanini B."/>
            <person name="Hainaut M."/>
            <person name="Levati E."/>
            <person name="Barry K.W."/>
            <person name="Belfiori B."/>
            <person name="Cichocki N."/>
            <person name="Clum A."/>
            <person name="Dockter R.B."/>
            <person name="Fauchery L."/>
            <person name="Guy J."/>
            <person name="Iotti M."/>
            <person name="Le Tacon F."/>
            <person name="Lindquist E.A."/>
            <person name="Lipzen A."/>
            <person name="Malagnac F."/>
            <person name="Mello A."/>
            <person name="Molinier V."/>
            <person name="Miyauchi S."/>
            <person name="Poulain J."/>
            <person name="Riccioni C."/>
            <person name="Rubini A."/>
            <person name="Sitrit Y."/>
            <person name="Splivallo R."/>
            <person name="Traeger S."/>
            <person name="Wang M."/>
            <person name="Zifcakova L."/>
            <person name="Wipf D."/>
            <person name="Zambonelli A."/>
            <person name="Paolocci F."/>
            <person name="Nowrousian M."/>
            <person name="Ottonello S."/>
            <person name="Baldrian P."/>
            <person name="Spatafora J.W."/>
            <person name="Henrissat B."/>
            <person name="Nagy L.G."/>
            <person name="Aury J.M."/>
            <person name="Wincker P."/>
            <person name="Grigoriev I.V."/>
            <person name="Bonfante P."/>
            <person name="Martin F.M."/>
        </authorList>
    </citation>
    <scope>NUCLEOTIDE SEQUENCE [LARGE SCALE GENOMIC DNA]</scope>
    <source>
        <strain evidence="5 6">RN42</strain>
    </source>
</reference>
<dbReference type="AlphaFoldDB" id="A0A3N4IHI3"/>
<gene>
    <name evidence="5" type="ORF">BJ508DRAFT_413326</name>
</gene>
<evidence type="ECO:0000256" key="3">
    <source>
        <dbReference type="ARBA" id="ARBA00023054"/>
    </source>
</evidence>
<dbReference type="PANTHER" id="PTHR15157:SF13">
    <property type="entry name" value="AUTOPHAGY-RELATED PROTEIN 14"/>
    <property type="match status" value="1"/>
</dbReference>